<reference evidence="2" key="2">
    <citation type="submission" date="2016-11" db="EMBL/GenBank/DDBJ databases">
        <title>Complete Genome Sequencing of Pandoraea pulmonicola DSM 16583.</title>
        <authorList>
            <person name="Chan K.-G."/>
        </authorList>
    </citation>
    <scope>NUCLEOTIDE SEQUENCE</scope>
    <source>
        <strain evidence="2">DSM 16583</strain>
    </source>
</reference>
<evidence type="ECO:0000313" key="4">
    <source>
        <dbReference type="Proteomes" id="UP000035086"/>
    </source>
</evidence>
<dbReference type="PANTHER" id="PTHR34301">
    <property type="entry name" value="DNA-BINDING PROTEIN-RELATED"/>
    <property type="match status" value="1"/>
</dbReference>
<dbReference type="Proteomes" id="UP000035086">
    <property type="component" value="Chromosome"/>
</dbReference>
<dbReference type="SUPFAM" id="SSF52540">
    <property type="entry name" value="P-loop containing nucleoside triphosphate hydrolases"/>
    <property type="match status" value="1"/>
</dbReference>
<sequence>MEAIQNPFNPGAGAAPPVLCGRDDVRETVHTCIERLRSHRHANGQLLVGLRGVGKTALLERLLFDAEQQGAITLHLEAPGAKSLPASLAPALRLALLRMSRTRIAKDAVTRGLRALAGFVAALKVTYRDIEVGLDFTPEAGLADCGSLELDLCALLVEVGRAAQSAQTVLAIFIDELQRMPHQELAALLYALHRCTQLQLPVILIGAGLPPLIRQIGNAKSYAERMFEIADIGPLAYADARDAIMKPAAQAGVDITADALDEIVTRTGAYPYFLQQWGKLAWRAAKESPITSEHVHVASIAAIEALDRNFYRLRFERLTIMEKRYLRAMAELGKGPHDLRAVAAELGQPASALESTRLELVRKGMLYSSPLDDAAFTVPRFDEYLRRVMPRAAMLADAA</sequence>
<keyword evidence="4" id="KW-1185">Reference proteome</keyword>
<evidence type="ECO:0000313" key="5">
    <source>
        <dbReference type="Proteomes" id="UP000254589"/>
    </source>
</evidence>
<accession>A0AAJ5D0Y5</accession>
<evidence type="ECO:0000259" key="1">
    <source>
        <dbReference type="Pfam" id="PF13191"/>
    </source>
</evidence>
<dbReference type="InterPro" id="IPR027417">
    <property type="entry name" value="P-loop_NTPase"/>
</dbReference>
<evidence type="ECO:0000313" key="2">
    <source>
        <dbReference type="EMBL" id="AJC20413.1"/>
    </source>
</evidence>
<feature type="domain" description="Orc1-like AAA ATPase" evidence="1">
    <location>
        <begin position="19"/>
        <end position="205"/>
    </location>
</feature>
<proteinExistence type="predicted"/>
<dbReference type="EMBL" id="CP010310">
    <property type="protein sequence ID" value="AJC20413.1"/>
    <property type="molecule type" value="Genomic_DNA"/>
</dbReference>
<organism evidence="3 5">
    <name type="scientific">Pandoraea pulmonicola</name>
    <dbReference type="NCBI Taxonomy" id="93221"/>
    <lineage>
        <taxon>Bacteria</taxon>
        <taxon>Pseudomonadati</taxon>
        <taxon>Pseudomonadota</taxon>
        <taxon>Betaproteobacteria</taxon>
        <taxon>Burkholderiales</taxon>
        <taxon>Burkholderiaceae</taxon>
        <taxon>Pandoraea</taxon>
    </lineage>
</organism>
<dbReference type="RefSeq" id="WP_039406702.1">
    <property type="nucleotide sequence ID" value="NZ_CP010310.2"/>
</dbReference>
<evidence type="ECO:0000313" key="3">
    <source>
        <dbReference type="EMBL" id="SUA91191.1"/>
    </source>
</evidence>
<dbReference type="EMBL" id="UGSJ01000001">
    <property type="protein sequence ID" value="SUA91191.1"/>
    <property type="molecule type" value="Genomic_DNA"/>
</dbReference>
<dbReference type="AlphaFoldDB" id="A0AAJ5D0Y5"/>
<dbReference type="PANTHER" id="PTHR34301:SF8">
    <property type="entry name" value="ATPASE DOMAIN-CONTAINING PROTEIN"/>
    <property type="match status" value="1"/>
</dbReference>
<gene>
    <name evidence="3" type="ORF">NCTC13159_02681</name>
    <name evidence="2" type="ORF">RO07_07905</name>
</gene>
<dbReference type="Gene3D" id="3.40.50.300">
    <property type="entry name" value="P-loop containing nucleotide triphosphate hydrolases"/>
    <property type="match status" value="1"/>
</dbReference>
<dbReference type="Pfam" id="PF13191">
    <property type="entry name" value="AAA_16"/>
    <property type="match status" value="1"/>
</dbReference>
<dbReference type="InterPro" id="IPR041664">
    <property type="entry name" value="AAA_16"/>
</dbReference>
<dbReference type="KEGG" id="ppul:RO07_07905"/>
<protein>
    <submittedName>
        <fullName evidence="2">AAA family ATPase</fullName>
    </submittedName>
    <submittedName>
        <fullName evidence="3">Predicted ATPase (AAA+ superfamily)</fullName>
    </submittedName>
</protein>
<reference evidence="3 5" key="3">
    <citation type="submission" date="2018-06" db="EMBL/GenBank/DDBJ databases">
        <authorList>
            <consortium name="Pathogen Informatics"/>
            <person name="Doyle S."/>
        </authorList>
    </citation>
    <scope>NUCLEOTIDE SEQUENCE [LARGE SCALE GENOMIC DNA]</scope>
    <source>
        <strain evidence="3 5">NCTC13159</strain>
    </source>
</reference>
<reference evidence="4" key="1">
    <citation type="submission" date="2014-12" db="EMBL/GenBank/DDBJ databases">
        <title>Complete Genome Sequencing of Pandoraea pulmonicola DSM 16583.</title>
        <authorList>
            <person name="Chan K.-G."/>
        </authorList>
    </citation>
    <scope>NUCLEOTIDE SEQUENCE [LARGE SCALE GENOMIC DNA]</scope>
    <source>
        <strain evidence="4">DSM 16583</strain>
    </source>
</reference>
<name>A0AAJ5D0Y5_PANPU</name>
<dbReference type="Proteomes" id="UP000254589">
    <property type="component" value="Unassembled WGS sequence"/>
</dbReference>